<comment type="subcellular location">
    <subcellularLocation>
        <location evidence="4">Cytoplasm</location>
    </subcellularLocation>
</comment>
<dbReference type="InterPro" id="IPR006196">
    <property type="entry name" value="RNA-binding_domain_S1_IF1"/>
</dbReference>
<sequence length="71" mass="8082">MAKQAAIEQDGTIVEALSNAMFRVELDNGHVVIAHISGKMRMHYIKLLPGDKVKMEMSPYDLSKARITYRY</sequence>
<dbReference type="SUPFAM" id="SSF50249">
    <property type="entry name" value="Nucleic acid-binding proteins"/>
    <property type="match status" value="1"/>
</dbReference>
<gene>
    <name evidence="4 8" type="primary">infA</name>
    <name evidence="7" type="ORF">AXF12_11435</name>
    <name evidence="8" type="ORF">SAMEA44541418_01858</name>
</gene>
<dbReference type="GO" id="GO:0005829">
    <property type="term" value="C:cytosol"/>
    <property type="evidence" value="ECO:0007669"/>
    <property type="project" value="TreeGrafter"/>
</dbReference>
<evidence type="ECO:0000256" key="5">
    <source>
        <dbReference type="NCBIfam" id="TIGR00008"/>
    </source>
</evidence>
<feature type="domain" description="S1-like" evidence="6">
    <location>
        <begin position="1"/>
        <end position="71"/>
    </location>
</feature>
<keyword evidence="2 4" id="KW-0396">Initiation factor</keyword>
<dbReference type="Pfam" id="PF01176">
    <property type="entry name" value="eIF-1a"/>
    <property type="match status" value="1"/>
</dbReference>
<keyword evidence="3 4" id="KW-0648">Protein biosynthesis</keyword>
<dbReference type="NCBIfam" id="TIGR00008">
    <property type="entry name" value="infA"/>
    <property type="match status" value="1"/>
</dbReference>
<dbReference type="InterPro" id="IPR004368">
    <property type="entry name" value="TIF_IF1"/>
</dbReference>
<evidence type="ECO:0000256" key="2">
    <source>
        <dbReference type="ARBA" id="ARBA00022540"/>
    </source>
</evidence>
<dbReference type="EMBL" id="CP014227">
    <property type="protein sequence ID" value="AMD86065.1"/>
    <property type="molecule type" value="Genomic_DNA"/>
</dbReference>
<keyword evidence="4" id="KW-0699">rRNA-binding</keyword>
<accession>A0AAX2GZR6</accession>
<keyword evidence="4" id="KW-0694">RNA-binding</keyword>
<comment type="function">
    <text evidence="4">One of the essential components for the initiation of protein synthesis. Stabilizes the binding of IF-2 and IF-3 on the 30S subunit to which N-formylmethionyl-tRNA(fMet) subsequently binds. Helps modulate mRNA selection, yielding the 30S pre-initiation complex (PIC). Upon addition of the 50S ribosomal subunit IF-1, IF-2 and IF-3 are released leaving the mature 70S translation initiation complex.</text>
</comment>
<reference evidence="7 9" key="1">
    <citation type="submission" date="2016-02" db="EMBL/GenBank/DDBJ databases">
        <authorList>
            <person name="Holder M.E."/>
            <person name="Ajami N.J."/>
            <person name="Petrosino J.F."/>
        </authorList>
    </citation>
    <scope>NUCLEOTIDE SEQUENCE [LARGE SCALE GENOMIC DNA]</scope>
    <source>
        <strain evidence="7 9">CCUG 32990</strain>
    </source>
</reference>
<dbReference type="GO" id="GO:0019843">
    <property type="term" value="F:rRNA binding"/>
    <property type="evidence" value="ECO:0007669"/>
    <property type="project" value="UniProtKB-UniRule"/>
</dbReference>
<protein>
    <recommendedName>
        <fullName evidence="4 5">Translation initiation factor IF-1</fullName>
    </recommendedName>
</protein>
<dbReference type="GO" id="GO:0043022">
    <property type="term" value="F:ribosome binding"/>
    <property type="evidence" value="ECO:0007669"/>
    <property type="project" value="UniProtKB-UniRule"/>
</dbReference>
<dbReference type="RefSeq" id="WP_066431395.1">
    <property type="nucleotide sequence ID" value="NZ_CP014227.1"/>
</dbReference>
<dbReference type="Proteomes" id="UP000215539">
    <property type="component" value="Chromosome 1"/>
</dbReference>
<dbReference type="PANTHER" id="PTHR33370">
    <property type="entry name" value="TRANSLATION INITIATION FACTOR IF-1, CHLOROPLASTIC"/>
    <property type="match status" value="1"/>
</dbReference>
<evidence type="ECO:0000256" key="3">
    <source>
        <dbReference type="ARBA" id="ARBA00022917"/>
    </source>
</evidence>
<organism evidence="8 10">
    <name type="scientific">Capnocytophaga haemolytica</name>
    <dbReference type="NCBI Taxonomy" id="45243"/>
    <lineage>
        <taxon>Bacteria</taxon>
        <taxon>Pseudomonadati</taxon>
        <taxon>Bacteroidota</taxon>
        <taxon>Flavobacteriia</taxon>
        <taxon>Flavobacteriales</taxon>
        <taxon>Flavobacteriaceae</taxon>
        <taxon>Capnocytophaga</taxon>
    </lineage>
</organism>
<name>A0AAX2GZR6_9FLAO</name>
<keyword evidence="4" id="KW-0963">Cytoplasm</keyword>
<comment type="subunit">
    <text evidence="4">Component of the 30S ribosomal translation pre-initiation complex which assembles on the 30S ribosome in the order IF-2 and IF-3, IF-1 and N-formylmethionyl-tRNA(fMet); mRNA recruitment can occur at any time during PIC assembly.</text>
</comment>
<evidence type="ECO:0000256" key="4">
    <source>
        <dbReference type="HAMAP-Rule" id="MF_00075"/>
    </source>
</evidence>
<dbReference type="FunFam" id="2.40.50.140:FF:000002">
    <property type="entry name" value="Translation initiation factor IF-1"/>
    <property type="match status" value="1"/>
</dbReference>
<dbReference type="AlphaFoldDB" id="A0AAX2GZR6"/>
<dbReference type="PROSITE" id="PS50832">
    <property type="entry name" value="S1_IF1_TYPE"/>
    <property type="match status" value="1"/>
</dbReference>
<evidence type="ECO:0000256" key="1">
    <source>
        <dbReference type="ARBA" id="ARBA00010939"/>
    </source>
</evidence>
<evidence type="ECO:0000313" key="9">
    <source>
        <dbReference type="Proteomes" id="UP000065822"/>
    </source>
</evidence>
<comment type="similarity">
    <text evidence="1 4">Belongs to the IF-1 family.</text>
</comment>
<evidence type="ECO:0000313" key="7">
    <source>
        <dbReference type="EMBL" id="AMD86065.1"/>
    </source>
</evidence>
<dbReference type="HAMAP" id="MF_00075">
    <property type="entry name" value="IF_1"/>
    <property type="match status" value="1"/>
</dbReference>
<dbReference type="KEGG" id="chg:AXF12_11435"/>
<keyword evidence="9" id="KW-1185">Reference proteome</keyword>
<evidence type="ECO:0000313" key="8">
    <source>
        <dbReference type="EMBL" id="SNV14428.1"/>
    </source>
</evidence>
<dbReference type="CDD" id="cd04451">
    <property type="entry name" value="S1_IF1"/>
    <property type="match status" value="1"/>
</dbReference>
<dbReference type="PANTHER" id="PTHR33370:SF1">
    <property type="entry name" value="TRANSLATION INITIATION FACTOR IF-1, CHLOROPLASTIC"/>
    <property type="match status" value="1"/>
</dbReference>
<reference evidence="8 10" key="2">
    <citation type="submission" date="2017-06" db="EMBL/GenBank/DDBJ databases">
        <authorList>
            <consortium name="Pathogen Informatics"/>
        </authorList>
    </citation>
    <scope>NUCLEOTIDE SEQUENCE [LARGE SCALE GENOMIC DNA]</scope>
    <source>
        <strain evidence="8 10">NCTC12947</strain>
    </source>
</reference>
<evidence type="ECO:0000313" key="10">
    <source>
        <dbReference type="Proteomes" id="UP000215539"/>
    </source>
</evidence>
<dbReference type="Gene3D" id="2.40.50.140">
    <property type="entry name" value="Nucleic acid-binding proteins"/>
    <property type="match status" value="1"/>
</dbReference>
<dbReference type="InterPro" id="IPR012340">
    <property type="entry name" value="NA-bd_OB-fold"/>
</dbReference>
<evidence type="ECO:0000259" key="6">
    <source>
        <dbReference type="PROSITE" id="PS50832"/>
    </source>
</evidence>
<dbReference type="GO" id="GO:0003743">
    <property type="term" value="F:translation initiation factor activity"/>
    <property type="evidence" value="ECO:0007669"/>
    <property type="project" value="UniProtKB-UniRule"/>
</dbReference>
<dbReference type="EMBL" id="LT906449">
    <property type="protein sequence ID" value="SNV14428.1"/>
    <property type="molecule type" value="Genomic_DNA"/>
</dbReference>
<proteinExistence type="inferred from homology"/>
<dbReference type="Proteomes" id="UP000065822">
    <property type="component" value="Chromosome"/>
</dbReference>